<sequence length="547" mass="61514">MKPLSLVLAVTRLSTLVAADWQFRSRPELSVPRLNITVPASSTKVESGFIFIAPYQGFIQGSWGPQQPGAYIFRDNGDLIWSSIGYFGGWVANFQASVWQGKPVLRAFEGLLDQSHGRMYGKHTILNDRYQVVQTVRPAAHKLVSCHEFRVLDNGNVLIETPIAVPTDLSRWGGQEGQNWIVSNGFQEINIETGDLIFEWYSLDHVDPKYSAFPLAEQGAFNSRNSTDAWNYFHINSVDKDDQGNYLISARNYRAIFKIDGKTGRIIWQLGGVHGSDFIIPKSLEFAYQHDARFHSRSDKDDTEIISFFDNAAHSERDREISPFSRARIVLLDHSTGEASEIQTYPAPDSLLTRSQGNVQVLPNKNVFVNWGEAGAITEFAKDGEILFHAYLDYEPAGKLVQSYRGFRFNWTGSASEEPAIVALKADTRESSISIHVSWNGDTETDTWRFYSEEKSGHLISTHVLGHSKRRTFETSFKVDNMAILTSSESVQFFAEALDVYGKVIGKTRTTGVSLDAWDQEIPLESETPQEVLKQPGWLSRHSGLKV</sequence>
<name>A0A0D1XXL6_EXOME</name>
<dbReference type="SUPFAM" id="SSF50998">
    <property type="entry name" value="Quinoprotein alcohol dehydrogenase-like"/>
    <property type="match status" value="1"/>
</dbReference>
<feature type="signal peptide" evidence="1">
    <location>
        <begin position="1"/>
        <end position="19"/>
    </location>
</feature>
<protein>
    <recommendedName>
        <fullName evidence="4">Arylsulfotransferase N-terminal domain-containing protein</fullName>
    </recommendedName>
</protein>
<proteinExistence type="predicted"/>
<reference evidence="2 3" key="1">
    <citation type="submission" date="2015-01" db="EMBL/GenBank/DDBJ databases">
        <title>The Genome Sequence of Exophiala mesophila CBS40295.</title>
        <authorList>
            <consortium name="The Broad Institute Genomics Platform"/>
            <person name="Cuomo C."/>
            <person name="de Hoog S."/>
            <person name="Gorbushina A."/>
            <person name="Stielow B."/>
            <person name="Teixiera M."/>
            <person name="Abouelleil A."/>
            <person name="Chapman S.B."/>
            <person name="Priest M."/>
            <person name="Young S.K."/>
            <person name="Wortman J."/>
            <person name="Nusbaum C."/>
            <person name="Birren B."/>
        </authorList>
    </citation>
    <scope>NUCLEOTIDE SEQUENCE [LARGE SCALE GENOMIC DNA]</scope>
    <source>
        <strain evidence="2 3">CBS 40295</strain>
    </source>
</reference>
<dbReference type="InterPro" id="IPR039535">
    <property type="entry name" value="ASST-like"/>
</dbReference>
<evidence type="ECO:0000256" key="1">
    <source>
        <dbReference type="SAM" id="SignalP"/>
    </source>
</evidence>
<dbReference type="EMBL" id="KN847522">
    <property type="protein sequence ID" value="KIV92966.1"/>
    <property type="molecule type" value="Genomic_DNA"/>
</dbReference>
<accession>A0A0D1XXL6</accession>
<dbReference type="Proteomes" id="UP000054302">
    <property type="component" value="Unassembled WGS sequence"/>
</dbReference>
<keyword evidence="1" id="KW-0732">Signal</keyword>
<dbReference type="GeneID" id="27322063"/>
<dbReference type="RefSeq" id="XP_016224540.1">
    <property type="nucleotide sequence ID" value="XM_016368752.1"/>
</dbReference>
<dbReference type="PANTHER" id="PTHR35340:SF9">
    <property type="entry name" value="ASST-DOMAIN-CONTAINING PROTEIN"/>
    <property type="match status" value="1"/>
</dbReference>
<dbReference type="VEuPathDB" id="FungiDB:PV10_04218"/>
<dbReference type="InterPro" id="IPR053143">
    <property type="entry name" value="Arylsulfate_ST"/>
</dbReference>
<dbReference type="AlphaFoldDB" id="A0A0D1XXL6"/>
<dbReference type="Pfam" id="PF14269">
    <property type="entry name" value="Arylsulfotran_2"/>
    <property type="match status" value="1"/>
</dbReference>
<gene>
    <name evidence="2" type="ORF">PV10_04218</name>
</gene>
<evidence type="ECO:0000313" key="2">
    <source>
        <dbReference type="EMBL" id="KIV92966.1"/>
    </source>
</evidence>
<dbReference type="HOGENOM" id="CLU_018249_1_0_1"/>
<keyword evidence="3" id="KW-1185">Reference proteome</keyword>
<evidence type="ECO:0008006" key="4">
    <source>
        <dbReference type="Google" id="ProtNLM"/>
    </source>
</evidence>
<dbReference type="OMA" id="GWVANFR"/>
<dbReference type="OrthoDB" id="5427350at2759"/>
<dbReference type="PANTHER" id="PTHR35340">
    <property type="entry name" value="PQQ ENZYME REPEAT PROTEIN-RELATED"/>
    <property type="match status" value="1"/>
</dbReference>
<organism evidence="2 3">
    <name type="scientific">Exophiala mesophila</name>
    <name type="common">Black yeast-like fungus</name>
    <dbReference type="NCBI Taxonomy" id="212818"/>
    <lineage>
        <taxon>Eukaryota</taxon>
        <taxon>Fungi</taxon>
        <taxon>Dikarya</taxon>
        <taxon>Ascomycota</taxon>
        <taxon>Pezizomycotina</taxon>
        <taxon>Eurotiomycetes</taxon>
        <taxon>Chaetothyriomycetidae</taxon>
        <taxon>Chaetothyriales</taxon>
        <taxon>Herpotrichiellaceae</taxon>
        <taxon>Exophiala</taxon>
    </lineage>
</organism>
<feature type="chain" id="PRO_5002246542" description="Arylsulfotransferase N-terminal domain-containing protein" evidence="1">
    <location>
        <begin position="20"/>
        <end position="547"/>
    </location>
</feature>
<dbReference type="InterPro" id="IPR011047">
    <property type="entry name" value="Quinoprotein_ADH-like_sf"/>
</dbReference>
<evidence type="ECO:0000313" key="3">
    <source>
        <dbReference type="Proteomes" id="UP000054302"/>
    </source>
</evidence>